<protein>
    <recommendedName>
        <fullName evidence="5">Short-chain dehydrogenase</fullName>
    </recommendedName>
</protein>
<keyword evidence="2" id="KW-0560">Oxidoreductase</keyword>
<dbReference type="PROSITE" id="PS00061">
    <property type="entry name" value="ADH_SHORT"/>
    <property type="match status" value="1"/>
</dbReference>
<evidence type="ECO:0000256" key="1">
    <source>
        <dbReference type="ARBA" id="ARBA00006484"/>
    </source>
</evidence>
<dbReference type="OrthoDB" id="9803333at2"/>
<sequence length="249" mass="26594">MKRLEGKTALITGGSTGIGFATAKLFTQEGARVAIIGQHEGRLSEACTRIGPDTLAIRADVSQVADIDAMVVDVKEHFGGLDVLFVNAGIAKLEPMMQVDEALIDEIFKINFKGAFFTVQKVAPIMGESGSIVLNTSVNNQMGMVGSSIYAASKAALRSLARTLAAELIEKGIRVNAVSPGPIQTPIYSKLGVPQEHLKEFATQLQQKIPMQRFGEADEIAKAVLFLASEESSFVLGEELVVDGGWTEV</sequence>
<dbReference type="PRINTS" id="PR00081">
    <property type="entry name" value="GDHRDH"/>
</dbReference>
<reference evidence="4" key="1">
    <citation type="submission" date="2016-10" db="EMBL/GenBank/DDBJ databases">
        <title>Comparative genomics uncovers the prolific and rare metabolic potential of the cyanobacterial genus Moorea.</title>
        <authorList>
            <person name="Leao T."/>
            <person name="Castelao G."/>
            <person name="Korobeynikov A."/>
            <person name="Monroe E.A."/>
            <person name="Podell S."/>
            <person name="Glukhov E."/>
            <person name="Allen E."/>
            <person name="Gerwick W.H."/>
            <person name="Gerwick L."/>
        </authorList>
    </citation>
    <scope>NUCLEOTIDE SEQUENCE [LARGE SCALE GENOMIC DNA]</scope>
    <source>
        <strain evidence="4">PAL-8-15-08-1</strain>
    </source>
</reference>
<dbReference type="KEGG" id="mpro:BJP34_12150"/>
<dbReference type="Proteomes" id="UP000177870">
    <property type="component" value="Chromosome"/>
</dbReference>
<dbReference type="GO" id="GO:0016616">
    <property type="term" value="F:oxidoreductase activity, acting on the CH-OH group of donors, NAD or NADP as acceptor"/>
    <property type="evidence" value="ECO:0007669"/>
    <property type="project" value="TreeGrafter"/>
</dbReference>
<dbReference type="PANTHER" id="PTHR42760">
    <property type="entry name" value="SHORT-CHAIN DEHYDROGENASES/REDUCTASES FAMILY MEMBER"/>
    <property type="match status" value="1"/>
</dbReference>
<dbReference type="NCBIfam" id="NF005559">
    <property type="entry name" value="PRK07231.1"/>
    <property type="match status" value="1"/>
</dbReference>
<dbReference type="SUPFAM" id="SSF51735">
    <property type="entry name" value="NAD(P)-binding Rossmann-fold domains"/>
    <property type="match status" value="1"/>
</dbReference>
<evidence type="ECO:0008006" key="5">
    <source>
        <dbReference type="Google" id="ProtNLM"/>
    </source>
</evidence>
<dbReference type="FunFam" id="3.40.50.720:FF:000084">
    <property type="entry name" value="Short-chain dehydrogenase reductase"/>
    <property type="match status" value="1"/>
</dbReference>
<dbReference type="InterPro" id="IPR036291">
    <property type="entry name" value="NAD(P)-bd_dom_sf"/>
</dbReference>
<name>A0A1D8TRN7_9CYAN</name>
<dbReference type="RefSeq" id="WP_070392567.1">
    <property type="nucleotide sequence ID" value="NZ_CP017599.1"/>
</dbReference>
<dbReference type="AlphaFoldDB" id="A0A1D8TRN7"/>
<accession>A0A1D8TRN7</accession>
<dbReference type="PANTHER" id="PTHR42760:SF115">
    <property type="entry name" value="3-OXOACYL-[ACYL-CARRIER-PROTEIN] REDUCTASE FABG"/>
    <property type="match status" value="1"/>
</dbReference>
<dbReference type="InterPro" id="IPR002347">
    <property type="entry name" value="SDR_fam"/>
</dbReference>
<dbReference type="EMBL" id="CP017599">
    <property type="protein sequence ID" value="AOX00096.1"/>
    <property type="molecule type" value="Genomic_DNA"/>
</dbReference>
<organism evidence="3 4">
    <name type="scientific">Moorena producens PAL-8-15-08-1</name>
    <dbReference type="NCBI Taxonomy" id="1458985"/>
    <lineage>
        <taxon>Bacteria</taxon>
        <taxon>Bacillati</taxon>
        <taxon>Cyanobacteriota</taxon>
        <taxon>Cyanophyceae</taxon>
        <taxon>Coleofasciculales</taxon>
        <taxon>Coleofasciculaceae</taxon>
        <taxon>Moorena</taxon>
    </lineage>
</organism>
<comment type="similarity">
    <text evidence="1">Belongs to the short-chain dehydrogenases/reductases (SDR) family.</text>
</comment>
<evidence type="ECO:0000313" key="3">
    <source>
        <dbReference type="EMBL" id="AOX00096.1"/>
    </source>
</evidence>
<dbReference type="PRINTS" id="PR00080">
    <property type="entry name" value="SDRFAMILY"/>
</dbReference>
<evidence type="ECO:0000313" key="4">
    <source>
        <dbReference type="Proteomes" id="UP000177870"/>
    </source>
</evidence>
<dbReference type="CDD" id="cd05233">
    <property type="entry name" value="SDR_c"/>
    <property type="match status" value="1"/>
</dbReference>
<evidence type="ECO:0000256" key="2">
    <source>
        <dbReference type="ARBA" id="ARBA00023002"/>
    </source>
</evidence>
<dbReference type="InterPro" id="IPR020904">
    <property type="entry name" value="Sc_DH/Rdtase_CS"/>
</dbReference>
<gene>
    <name evidence="3" type="ORF">BJP34_12150</name>
</gene>
<proteinExistence type="inferred from homology"/>
<dbReference type="Pfam" id="PF13561">
    <property type="entry name" value="adh_short_C2"/>
    <property type="match status" value="1"/>
</dbReference>
<dbReference type="Gene3D" id="3.40.50.720">
    <property type="entry name" value="NAD(P)-binding Rossmann-like Domain"/>
    <property type="match status" value="1"/>
</dbReference>
<dbReference type="STRING" id="1458985.BJP34_12150"/>